<sequence length="339" mass="40581">MFRRSKKQEVKEEDPSKYIKLNKPVTHIPQELVDNYKPKPINYDEEQINKFKELREYIDSKNDYPVLEKDTKNFVQDSNLESMELKPLSEIERYWLSDKCLYRYLRACKWVLKDAIERLVLTVSWRREFGIIKLKEEVENTQEKINYIGFEDTSEENETGKEVILGYDNELRPILYLKPGRQNTQPSKRQVQHLVFMLERAIDLMDEELQESLTLLIDFKSKFDDVDKVSSKLPPLSVGKEVLHILQTHYPERLGRALLFNMHWIAKSFLNLISPFIDPMTRSKIIYDVKDVEQYVKKEQLDKDYGGLILFKYEHEEYWPALQELTERRRAEKYKDIAI</sequence>
<comment type="caution">
    <text evidence="2">The sequence shown here is derived from an EMBL/GenBank/DDBJ whole genome shotgun (WGS) entry which is preliminary data.</text>
</comment>
<dbReference type="InterPro" id="IPR001251">
    <property type="entry name" value="CRAL-TRIO_dom"/>
</dbReference>
<dbReference type="EMBL" id="LXPE01000004">
    <property type="protein sequence ID" value="OBA28181.1"/>
    <property type="molecule type" value="Genomic_DNA"/>
</dbReference>
<protein>
    <recommendedName>
        <fullName evidence="1">CRAL-TRIO domain-containing protein</fullName>
    </recommendedName>
</protein>
<dbReference type="InterPro" id="IPR036273">
    <property type="entry name" value="CRAL/TRIO_N_dom_sf"/>
</dbReference>
<dbReference type="Pfam" id="PF00650">
    <property type="entry name" value="CRAL_TRIO"/>
    <property type="match status" value="1"/>
</dbReference>
<dbReference type="PANTHER" id="PTHR45824">
    <property type="entry name" value="GH16843P"/>
    <property type="match status" value="1"/>
</dbReference>
<dbReference type="Pfam" id="PF03765">
    <property type="entry name" value="CRAL_TRIO_N"/>
    <property type="match status" value="1"/>
</dbReference>
<name>A0A1B7THG8_9ASCO</name>
<dbReference type="PANTHER" id="PTHR45824:SF29">
    <property type="entry name" value="GH16843P"/>
    <property type="match status" value="1"/>
</dbReference>
<evidence type="ECO:0000313" key="3">
    <source>
        <dbReference type="Proteomes" id="UP000092321"/>
    </source>
</evidence>
<dbReference type="CDD" id="cd00170">
    <property type="entry name" value="SEC14"/>
    <property type="match status" value="1"/>
</dbReference>
<dbReference type="GO" id="GO:0008526">
    <property type="term" value="F:phosphatidylinositol transfer activity"/>
    <property type="evidence" value="ECO:0007669"/>
    <property type="project" value="TreeGrafter"/>
</dbReference>
<feature type="domain" description="CRAL-TRIO" evidence="1">
    <location>
        <begin position="152"/>
        <end position="313"/>
    </location>
</feature>
<gene>
    <name evidence="2" type="ORF">HANVADRAFT_51518</name>
</gene>
<dbReference type="Gene3D" id="3.40.525.10">
    <property type="entry name" value="CRAL-TRIO lipid binding domain"/>
    <property type="match status" value="1"/>
</dbReference>
<dbReference type="AlphaFoldDB" id="A0A1B7THG8"/>
<reference evidence="3" key="1">
    <citation type="journal article" date="2016" name="Proc. Natl. Acad. Sci. U.S.A.">
        <title>Comparative genomics of biotechnologically important yeasts.</title>
        <authorList>
            <person name="Riley R."/>
            <person name="Haridas S."/>
            <person name="Wolfe K.H."/>
            <person name="Lopes M.R."/>
            <person name="Hittinger C.T."/>
            <person name="Goeker M."/>
            <person name="Salamov A.A."/>
            <person name="Wisecaver J.H."/>
            <person name="Long T.M."/>
            <person name="Calvey C.H."/>
            <person name="Aerts A.L."/>
            <person name="Barry K.W."/>
            <person name="Choi C."/>
            <person name="Clum A."/>
            <person name="Coughlan A.Y."/>
            <person name="Deshpande S."/>
            <person name="Douglass A.P."/>
            <person name="Hanson S.J."/>
            <person name="Klenk H.-P."/>
            <person name="LaButti K.M."/>
            <person name="Lapidus A."/>
            <person name="Lindquist E.A."/>
            <person name="Lipzen A.M."/>
            <person name="Meier-Kolthoff J.P."/>
            <person name="Ohm R.A."/>
            <person name="Otillar R.P."/>
            <person name="Pangilinan J.L."/>
            <person name="Peng Y."/>
            <person name="Rokas A."/>
            <person name="Rosa C.A."/>
            <person name="Scheuner C."/>
            <person name="Sibirny A.A."/>
            <person name="Slot J.C."/>
            <person name="Stielow J.B."/>
            <person name="Sun H."/>
            <person name="Kurtzman C.P."/>
            <person name="Blackwell M."/>
            <person name="Grigoriev I.V."/>
            <person name="Jeffries T.W."/>
        </authorList>
    </citation>
    <scope>NUCLEOTIDE SEQUENCE [LARGE SCALE GENOMIC DNA]</scope>
    <source>
        <strain evidence="3">NRRL Y-1626</strain>
    </source>
</reference>
<dbReference type="SMART" id="SM01100">
    <property type="entry name" value="CRAL_TRIO_N"/>
    <property type="match status" value="1"/>
</dbReference>
<dbReference type="Proteomes" id="UP000092321">
    <property type="component" value="Unassembled WGS sequence"/>
</dbReference>
<dbReference type="SUPFAM" id="SSF46938">
    <property type="entry name" value="CRAL/TRIO N-terminal domain"/>
    <property type="match status" value="1"/>
</dbReference>
<dbReference type="PROSITE" id="PS50191">
    <property type="entry name" value="CRAL_TRIO"/>
    <property type="match status" value="1"/>
</dbReference>
<accession>A0A1B7THG8</accession>
<dbReference type="InterPro" id="IPR052578">
    <property type="entry name" value="PI_Transfer_CRAL-TRIO"/>
</dbReference>
<keyword evidence="3" id="KW-1185">Reference proteome</keyword>
<proteinExistence type="predicted"/>
<dbReference type="OrthoDB" id="75724at2759"/>
<dbReference type="SMART" id="SM00516">
    <property type="entry name" value="SEC14"/>
    <property type="match status" value="1"/>
</dbReference>
<evidence type="ECO:0000313" key="2">
    <source>
        <dbReference type="EMBL" id="OBA28181.1"/>
    </source>
</evidence>
<dbReference type="InterPro" id="IPR011074">
    <property type="entry name" value="CRAL/TRIO_N_dom"/>
</dbReference>
<dbReference type="InterPro" id="IPR036865">
    <property type="entry name" value="CRAL-TRIO_dom_sf"/>
</dbReference>
<organism evidence="2 3">
    <name type="scientific">Hanseniaspora valbyensis NRRL Y-1626</name>
    <dbReference type="NCBI Taxonomy" id="766949"/>
    <lineage>
        <taxon>Eukaryota</taxon>
        <taxon>Fungi</taxon>
        <taxon>Dikarya</taxon>
        <taxon>Ascomycota</taxon>
        <taxon>Saccharomycotina</taxon>
        <taxon>Saccharomycetes</taxon>
        <taxon>Saccharomycodales</taxon>
        <taxon>Saccharomycodaceae</taxon>
        <taxon>Hanseniaspora</taxon>
    </lineage>
</organism>
<dbReference type="SUPFAM" id="SSF52087">
    <property type="entry name" value="CRAL/TRIO domain"/>
    <property type="match status" value="1"/>
</dbReference>
<evidence type="ECO:0000259" key="1">
    <source>
        <dbReference type="PROSITE" id="PS50191"/>
    </source>
</evidence>